<keyword evidence="5" id="KW-1185">Reference proteome</keyword>
<reference evidence="2 4" key="1">
    <citation type="submission" date="2020-12" db="EMBL/GenBank/DDBJ databases">
        <title>strain FJAT-54423T represents a novel species of the genus Brevibacillus.</title>
        <authorList>
            <person name="Tang R."/>
        </authorList>
    </citation>
    <scope>NUCLEOTIDE SEQUENCE [LARGE SCALE GENOMIC DNA]</scope>
    <source>
        <strain evidence="2 4">FJAT-54423</strain>
    </source>
</reference>
<dbReference type="CDD" id="cd00143">
    <property type="entry name" value="PP2Cc"/>
    <property type="match status" value="1"/>
</dbReference>
<sequence>MEIAMKSHVGCVRQVNEDYYACIVDVSGRVLAVVADGMGGHQAGDVASRLAVERIVKELRHLEPDLEEEDAKEQLMHAILMANEEVYQYAQEHPECSGMGTTVVAALLGPDGGVTAHIGDSRLYHFQNEELVQRTEDHTLVHELLKSGQITAQEASVHPQRNVIMRALGTEPDVRIDLGYFDWTPGDVVLLCTDGLTNKVQVGTLVDWLKKPLSLQAQVEGLVHQALESGGEDNITLVAVRNQRKVDTVQKEG</sequence>
<dbReference type="InterPro" id="IPR001932">
    <property type="entry name" value="PPM-type_phosphatase-like_dom"/>
</dbReference>
<dbReference type="InterPro" id="IPR036457">
    <property type="entry name" value="PPM-type-like_dom_sf"/>
</dbReference>
<dbReference type="AlphaFoldDB" id="A0A7T5JQ99"/>
<evidence type="ECO:0000313" key="5">
    <source>
        <dbReference type="Proteomes" id="UP000677234"/>
    </source>
</evidence>
<accession>A0A7T5JQ99</accession>
<evidence type="ECO:0000313" key="2">
    <source>
        <dbReference type="EMBL" id="QQE76007.1"/>
    </source>
</evidence>
<name>A0A7T5JQ99_9BACL</name>
<dbReference type="Proteomes" id="UP000595847">
    <property type="component" value="Chromosome"/>
</dbReference>
<dbReference type="Pfam" id="PF13672">
    <property type="entry name" value="PP2C_2"/>
    <property type="match status" value="1"/>
</dbReference>
<dbReference type="EMBL" id="CP073708">
    <property type="protein sequence ID" value="QUO43033.1"/>
    <property type="molecule type" value="Genomic_DNA"/>
</dbReference>
<protein>
    <submittedName>
        <fullName evidence="2">Stp1/IreP family PP2C-type Ser/Thr phosphatase</fullName>
    </submittedName>
</protein>
<dbReference type="GO" id="GO:0004722">
    <property type="term" value="F:protein serine/threonine phosphatase activity"/>
    <property type="evidence" value="ECO:0007669"/>
    <property type="project" value="InterPro"/>
</dbReference>
<evidence type="ECO:0000259" key="1">
    <source>
        <dbReference type="PROSITE" id="PS51746"/>
    </source>
</evidence>
<dbReference type="SUPFAM" id="SSF81606">
    <property type="entry name" value="PP2C-like"/>
    <property type="match status" value="1"/>
</dbReference>
<reference evidence="3" key="2">
    <citation type="submission" date="2021-04" db="EMBL/GenBank/DDBJ databases">
        <title>Brevibacillus composti FJAT-54423, complete genome.</title>
        <authorList>
            <person name="Tang R."/>
        </authorList>
    </citation>
    <scope>NUCLEOTIDE SEQUENCE</scope>
    <source>
        <strain evidence="3">FJAT-54424</strain>
    </source>
</reference>
<dbReference type="KEGG" id="bcop:JD108_09145"/>
<dbReference type="Gene3D" id="3.60.40.10">
    <property type="entry name" value="PPM-type phosphatase domain"/>
    <property type="match status" value="1"/>
</dbReference>
<dbReference type="RefSeq" id="WP_198829517.1">
    <property type="nucleotide sequence ID" value="NZ_CP066308.1"/>
</dbReference>
<evidence type="ECO:0000313" key="4">
    <source>
        <dbReference type="Proteomes" id="UP000595847"/>
    </source>
</evidence>
<proteinExistence type="predicted"/>
<dbReference type="SMART" id="SM00331">
    <property type="entry name" value="PP2C_SIG"/>
    <property type="match status" value="1"/>
</dbReference>
<gene>
    <name evidence="2" type="ORF">JD108_09145</name>
    <name evidence="3" type="ORF">KDJ56_08825</name>
</gene>
<dbReference type="PROSITE" id="PS51746">
    <property type="entry name" value="PPM_2"/>
    <property type="match status" value="1"/>
</dbReference>
<dbReference type="Proteomes" id="UP000677234">
    <property type="component" value="Chromosome"/>
</dbReference>
<dbReference type="NCBIfam" id="NF033484">
    <property type="entry name" value="Stp1_PP2C_phos"/>
    <property type="match status" value="1"/>
</dbReference>
<dbReference type="EMBL" id="CP066308">
    <property type="protein sequence ID" value="QQE76007.1"/>
    <property type="molecule type" value="Genomic_DNA"/>
</dbReference>
<dbReference type="SMART" id="SM00332">
    <property type="entry name" value="PP2Cc"/>
    <property type="match status" value="1"/>
</dbReference>
<dbReference type="InterPro" id="IPR015655">
    <property type="entry name" value="PP2C"/>
</dbReference>
<feature type="domain" description="PPM-type phosphatase" evidence="1">
    <location>
        <begin position="3"/>
        <end position="242"/>
    </location>
</feature>
<evidence type="ECO:0000313" key="3">
    <source>
        <dbReference type="EMBL" id="QUO43033.1"/>
    </source>
</evidence>
<dbReference type="PANTHER" id="PTHR47992">
    <property type="entry name" value="PROTEIN PHOSPHATASE"/>
    <property type="match status" value="1"/>
</dbReference>
<organism evidence="2 4">
    <name type="scientific">Brevibacillus composti</name>
    <dbReference type="NCBI Taxonomy" id="2796470"/>
    <lineage>
        <taxon>Bacteria</taxon>
        <taxon>Bacillati</taxon>
        <taxon>Bacillota</taxon>
        <taxon>Bacilli</taxon>
        <taxon>Bacillales</taxon>
        <taxon>Paenibacillaceae</taxon>
        <taxon>Brevibacillus</taxon>
    </lineage>
</organism>